<dbReference type="RefSeq" id="WP_308453986.1">
    <property type="nucleotide sequence ID" value="NZ_JAJEQR010000030.1"/>
</dbReference>
<dbReference type="InterPro" id="IPR027417">
    <property type="entry name" value="P-loop_NTPase"/>
</dbReference>
<keyword evidence="2" id="KW-1185">Reference proteome</keyword>
<dbReference type="EMBL" id="JAJEQR010000030">
    <property type="protein sequence ID" value="MCC2231467.1"/>
    <property type="molecule type" value="Genomic_DNA"/>
</dbReference>
<proteinExistence type="predicted"/>
<accession>A0AAE3EAN5</accession>
<protein>
    <submittedName>
        <fullName evidence="1">Uncharacterized protein</fullName>
    </submittedName>
</protein>
<reference evidence="1" key="1">
    <citation type="submission" date="2021-10" db="EMBL/GenBank/DDBJ databases">
        <title>Anaerobic single-cell dispensing facilitates the cultivation of human gut bacteria.</title>
        <authorList>
            <person name="Afrizal A."/>
        </authorList>
    </citation>
    <scope>NUCLEOTIDE SEQUENCE</scope>
    <source>
        <strain evidence="1">CLA-AA-H215</strain>
    </source>
</reference>
<gene>
    <name evidence="1" type="ORF">LKD81_10730</name>
</gene>
<evidence type="ECO:0000313" key="2">
    <source>
        <dbReference type="Proteomes" id="UP001198182"/>
    </source>
</evidence>
<dbReference type="Gene3D" id="3.40.50.300">
    <property type="entry name" value="P-loop containing nucleotide triphosphate hydrolases"/>
    <property type="match status" value="1"/>
</dbReference>
<dbReference type="AlphaFoldDB" id="A0AAE3EAN5"/>
<name>A0AAE3EAN5_9FIRM</name>
<comment type="caution">
    <text evidence="1">The sequence shown here is derived from an EMBL/GenBank/DDBJ whole genome shotgun (WGS) entry which is preliminary data.</text>
</comment>
<sequence length="348" mass="38625">MAEDNDNEWFLQLSDYTKLKDRRLELLPDTCFWKTPLQELIKNRRLLTKLGISEHGIYLFAGPSGNGRHITGSALAGSLMASYGLEPEETGFLALRADDFPKGMKAAEVSELITSILEDQADARLRILVLEDMDQYAYLSAISNAIADTIEQMEEDSEDASEEEKARLVVIGYITDETLLTPDFRSQALILRLPCPSEHQREEYLESQLEWQVDNPENPMVAIQAALTLENITVSELAGQTDGMTYAELEQLVCYLKLSAMERMVDAGISLNLTCGREEAEDCIHMAKLPNVASGQMPVIKIEQTAAASSATNAKGPENNDRAMALMGKSDRSFSENMELLDFARSLG</sequence>
<dbReference type="SUPFAM" id="SSF52540">
    <property type="entry name" value="P-loop containing nucleoside triphosphate hydrolases"/>
    <property type="match status" value="1"/>
</dbReference>
<evidence type="ECO:0000313" key="1">
    <source>
        <dbReference type="EMBL" id="MCC2231467.1"/>
    </source>
</evidence>
<dbReference type="Proteomes" id="UP001198182">
    <property type="component" value="Unassembled WGS sequence"/>
</dbReference>
<organism evidence="1 2">
    <name type="scientific">Hominifimenecus microfluidus</name>
    <dbReference type="NCBI Taxonomy" id="2885348"/>
    <lineage>
        <taxon>Bacteria</taxon>
        <taxon>Bacillati</taxon>
        <taxon>Bacillota</taxon>
        <taxon>Clostridia</taxon>
        <taxon>Lachnospirales</taxon>
        <taxon>Lachnospiraceae</taxon>
        <taxon>Hominifimenecus</taxon>
    </lineage>
</organism>